<feature type="transmembrane region" description="Helical" evidence="2">
    <location>
        <begin position="35"/>
        <end position="54"/>
    </location>
</feature>
<dbReference type="Pfam" id="PF20604">
    <property type="entry name" value="DUF6798"/>
    <property type="match status" value="1"/>
</dbReference>
<dbReference type="InterPro" id="IPR046477">
    <property type="entry name" value="DUF6798"/>
</dbReference>
<keyword evidence="2" id="KW-0812">Transmembrane</keyword>
<name>A0A5B9WDD0_9BACT</name>
<feature type="region of interest" description="Disordered" evidence="1">
    <location>
        <begin position="1"/>
        <end position="25"/>
    </location>
</feature>
<keyword evidence="2" id="KW-0472">Membrane</keyword>
<dbReference type="Proteomes" id="UP000324233">
    <property type="component" value="Chromosome"/>
</dbReference>
<protein>
    <recommendedName>
        <fullName evidence="3">DUF6798 domain-containing protein</fullName>
    </recommendedName>
</protein>
<dbReference type="AlphaFoldDB" id="A0A5B9WDD0"/>
<keyword evidence="2" id="KW-1133">Transmembrane helix</keyword>
<feature type="transmembrane region" description="Helical" evidence="2">
    <location>
        <begin position="390"/>
        <end position="414"/>
    </location>
</feature>
<feature type="transmembrane region" description="Helical" evidence="2">
    <location>
        <begin position="201"/>
        <end position="227"/>
    </location>
</feature>
<dbReference type="KEGG" id="agv:OJF2_68370"/>
<feature type="transmembrane region" description="Helical" evidence="2">
    <location>
        <begin position="361"/>
        <end position="378"/>
    </location>
</feature>
<feature type="transmembrane region" description="Helical" evidence="2">
    <location>
        <begin position="467"/>
        <end position="484"/>
    </location>
</feature>
<evidence type="ECO:0000313" key="4">
    <source>
        <dbReference type="EMBL" id="QEH38239.1"/>
    </source>
</evidence>
<evidence type="ECO:0000259" key="3">
    <source>
        <dbReference type="Pfam" id="PF20604"/>
    </source>
</evidence>
<feature type="transmembrane region" description="Helical" evidence="2">
    <location>
        <begin position="134"/>
        <end position="157"/>
    </location>
</feature>
<feature type="transmembrane region" description="Helical" evidence="2">
    <location>
        <begin position="504"/>
        <end position="521"/>
    </location>
</feature>
<feature type="transmembrane region" description="Helical" evidence="2">
    <location>
        <begin position="434"/>
        <end position="455"/>
    </location>
</feature>
<evidence type="ECO:0000256" key="1">
    <source>
        <dbReference type="SAM" id="MobiDB-lite"/>
    </source>
</evidence>
<organism evidence="4 5">
    <name type="scientific">Aquisphaera giovannonii</name>
    <dbReference type="NCBI Taxonomy" id="406548"/>
    <lineage>
        <taxon>Bacteria</taxon>
        <taxon>Pseudomonadati</taxon>
        <taxon>Planctomycetota</taxon>
        <taxon>Planctomycetia</taxon>
        <taxon>Isosphaerales</taxon>
        <taxon>Isosphaeraceae</taxon>
        <taxon>Aquisphaera</taxon>
    </lineage>
</organism>
<evidence type="ECO:0000256" key="2">
    <source>
        <dbReference type="SAM" id="Phobius"/>
    </source>
</evidence>
<proteinExistence type="predicted"/>
<evidence type="ECO:0000313" key="5">
    <source>
        <dbReference type="Proteomes" id="UP000324233"/>
    </source>
</evidence>
<sequence length="700" mass="74585">MPLTAPAGRGTLSRMSSTDATGGVPAAEDGAGDAWPIWPAYILILGVYLTLRGYHSLDGDQAYRLPLLLHQQEPSVYAADPFVLAFESFNPHRGSQAVLGASCRVLGLSAGLLALFVATFLATCRGLDRLARSAWPGTQAGAVGLVAIVLVLTAKAGSLGTNHLFEAMVLDRLMALAAGWLAVAAAVGRPESGWWRAGPPLLLAAIIHPSLGLQLALLVAGSWIAWAATRGRAAVGWGLAGRGILVATAAVLPGLAINVASGGAIAEGLSADDFWTLAVELQGPQHMLPHLWRMPQWLAGACFPALAALSLRGAWSSAPGRRLVLMLGMAMLWLAAAWAAIEALHSLRVTIFQPFRMATVTRGLCLVLIAGRLVSLWARGTWLDRLRAILVGVGVMGDWMLVAVTLAELAATVSGTDFVRRPRRPWLARWPGGAGSHGLAQGLVYAAMLAMGLFYLSRHDTESGQRVILVVSIGWGGIAIWRLARGASALRLTHPTREGIQKVAMVAAWAVPAAALLAGLVPADSTLGRSSAVRGLVARCRFAAVPVDDFERLGAWCRRNTPADATFVGPPGPKTFRLWSRRSLAFNRSGSPYHAAGLADWFARFQDHVGRHIPPAEFAREYLSGRHRLESRYDAMTADELAALARRQGADHVLATADDRMIPAGGPLELLHVEGRHAVYRLRPELASRAGSEDGPHRHR</sequence>
<feature type="transmembrane region" description="Helical" evidence="2">
    <location>
        <begin position="323"/>
        <end position="341"/>
    </location>
</feature>
<dbReference type="EMBL" id="CP042997">
    <property type="protein sequence ID" value="QEH38239.1"/>
    <property type="molecule type" value="Genomic_DNA"/>
</dbReference>
<feature type="transmembrane region" description="Helical" evidence="2">
    <location>
        <begin position="97"/>
        <end position="122"/>
    </location>
</feature>
<reference evidence="4 5" key="1">
    <citation type="submission" date="2019-08" db="EMBL/GenBank/DDBJ databases">
        <title>Deep-cultivation of Planctomycetes and their phenomic and genomic characterization uncovers novel biology.</title>
        <authorList>
            <person name="Wiegand S."/>
            <person name="Jogler M."/>
            <person name="Boedeker C."/>
            <person name="Pinto D."/>
            <person name="Vollmers J."/>
            <person name="Rivas-Marin E."/>
            <person name="Kohn T."/>
            <person name="Peeters S.H."/>
            <person name="Heuer A."/>
            <person name="Rast P."/>
            <person name="Oberbeckmann S."/>
            <person name="Bunk B."/>
            <person name="Jeske O."/>
            <person name="Meyerdierks A."/>
            <person name="Storesund J.E."/>
            <person name="Kallscheuer N."/>
            <person name="Luecker S."/>
            <person name="Lage O.M."/>
            <person name="Pohl T."/>
            <person name="Merkel B.J."/>
            <person name="Hornburger P."/>
            <person name="Mueller R.-W."/>
            <person name="Bruemmer F."/>
            <person name="Labrenz M."/>
            <person name="Spormann A.M."/>
            <person name="Op den Camp H."/>
            <person name="Overmann J."/>
            <person name="Amann R."/>
            <person name="Jetten M.S.M."/>
            <person name="Mascher T."/>
            <person name="Medema M.H."/>
            <person name="Devos D.P."/>
            <person name="Kaster A.-K."/>
            <person name="Ovreas L."/>
            <person name="Rohde M."/>
            <person name="Galperin M.Y."/>
            <person name="Jogler C."/>
        </authorList>
    </citation>
    <scope>NUCLEOTIDE SEQUENCE [LARGE SCALE GENOMIC DNA]</scope>
    <source>
        <strain evidence="4 5">OJF2</strain>
    </source>
</reference>
<feature type="domain" description="DUF6798" evidence="3">
    <location>
        <begin position="549"/>
        <end position="607"/>
    </location>
</feature>
<feature type="transmembrane region" description="Helical" evidence="2">
    <location>
        <begin position="239"/>
        <end position="260"/>
    </location>
</feature>
<keyword evidence="5" id="KW-1185">Reference proteome</keyword>
<gene>
    <name evidence="4" type="ORF">OJF2_68370</name>
</gene>
<accession>A0A5B9WDD0</accession>
<feature type="transmembrane region" description="Helical" evidence="2">
    <location>
        <begin position="169"/>
        <end position="189"/>
    </location>
</feature>
<feature type="transmembrane region" description="Helical" evidence="2">
    <location>
        <begin position="294"/>
        <end position="311"/>
    </location>
</feature>